<accession>A0A7S1RIW9</accession>
<gene>
    <name evidence="1" type="ORF">ACAT0790_LOCUS44769</name>
</gene>
<name>A0A7S1RIW9_ALECA</name>
<organism evidence="1">
    <name type="scientific">Alexandrium catenella</name>
    <name type="common">Red tide dinoflagellate</name>
    <name type="synonym">Gonyaulax catenella</name>
    <dbReference type="NCBI Taxonomy" id="2925"/>
    <lineage>
        <taxon>Eukaryota</taxon>
        <taxon>Sar</taxon>
        <taxon>Alveolata</taxon>
        <taxon>Dinophyceae</taxon>
        <taxon>Gonyaulacales</taxon>
        <taxon>Pyrocystaceae</taxon>
        <taxon>Alexandrium</taxon>
    </lineage>
</organism>
<proteinExistence type="predicted"/>
<protein>
    <submittedName>
        <fullName evidence="1">Uncharacterized protein</fullName>
    </submittedName>
</protein>
<evidence type="ECO:0000313" key="1">
    <source>
        <dbReference type="EMBL" id="CAD9168001.1"/>
    </source>
</evidence>
<reference evidence="1" key="1">
    <citation type="submission" date="2021-01" db="EMBL/GenBank/DDBJ databases">
        <authorList>
            <person name="Corre E."/>
            <person name="Pelletier E."/>
            <person name="Niang G."/>
            <person name="Scheremetjew M."/>
            <person name="Finn R."/>
            <person name="Kale V."/>
            <person name="Holt S."/>
            <person name="Cochrane G."/>
            <person name="Meng A."/>
            <person name="Brown T."/>
            <person name="Cohen L."/>
        </authorList>
    </citation>
    <scope>NUCLEOTIDE SEQUENCE</scope>
    <source>
        <strain evidence="1">OF101</strain>
    </source>
</reference>
<dbReference type="EMBL" id="HBGE01074754">
    <property type="protein sequence ID" value="CAD9168001.1"/>
    <property type="molecule type" value="Transcribed_RNA"/>
</dbReference>
<sequence length="150" mass="15516">MGPTGALAALLLVAARERPEVSAATASPVVIHAPNVATDSMKASAAIREYLDASKERDSVVRRAREARQEAPAAYAEHLGRVQAAQNSTTTALDAASGLQARAAGAAQSELRALESEYQAKAQRLAAGRAGADFGAEARDLKLRLAGGPR</sequence>
<dbReference type="AlphaFoldDB" id="A0A7S1RIW9"/>